<organism evidence="1 2">
    <name type="scientific">Yeosuana aromativorans</name>
    <dbReference type="NCBI Taxonomy" id="288019"/>
    <lineage>
        <taxon>Bacteria</taxon>
        <taxon>Pseudomonadati</taxon>
        <taxon>Bacteroidota</taxon>
        <taxon>Flavobacteriia</taxon>
        <taxon>Flavobacteriales</taxon>
        <taxon>Flavobacteriaceae</taxon>
        <taxon>Yeosuana</taxon>
    </lineage>
</organism>
<keyword evidence="2" id="KW-1185">Reference proteome</keyword>
<accession>A0A8J3FIL0</accession>
<reference evidence="1" key="1">
    <citation type="journal article" date="2014" name="Int. J. Syst. Evol. Microbiol.">
        <title>Complete genome sequence of Corynebacterium casei LMG S-19264T (=DSM 44701T), isolated from a smear-ripened cheese.</title>
        <authorList>
            <consortium name="US DOE Joint Genome Institute (JGI-PGF)"/>
            <person name="Walter F."/>
            <person name="Albersmeier A."/>
            <person name="Kalinowski J."/>
            <person name="Ruckert C."/>
        </authorList>
    </citation>
    <scope>NUCLEOTIDE SEQUENCE</scope>
    <source>
        <strain evidence="1">JCM 12862</strain>
    </source>
</reference>
<proteinExistence type="predicted"/>
<sequence length="69" mass="8376">MPKIESIFLKKLNILKQSEYFKKDANQAQKAYSSYSSQYLKASDEQKEWMDKNSDYILNKIRTLEKKYW</sequence>
<reference evidence="1" key="2">
    <citation type="submission" date="2020-09" db="EMBL/GenBank/DDBJ databases">
        <authorList>
            <person name="Sun Q."/>
            <person name="Ohkuma M."/>
        </authorList>
    </citation>
    <scope>NUCLEOTIDE SEQUENCE</scope>
    <source>
        <strain evidence="1">JCM 12862</strain>
    </source>
</reference>
<gene>
    <name evidence="1" type="ORF">GCM10007962_19970</name>
</gene>
<dbReference type="Proteomes" id="UP000612329">
    <property type="component" value="Unassembled WGS sequence"/>
</dbReference>
<comment type="caution">
    <text evidence="1">The sequence shown here is derived from an EMBL/GenBank/DDBJ whole genome shotgun (WGS) entry which is preliminary data.</text>
</comment>
<dbReference type="RefSeq" id="WP_188652599.1">
    <property type="nucleotide sequence ID" value="NZ_BMNR01000004.1"/>
</dbReference>
<dbReference type="EMBL" id="BMNR01000004">
    <property type="protein sequence ID" value="GGK25710.1"/>
    <property type="molecule type" value="Genomic_DNA"/>
</dbReference>
<protein>
    <submittedName>
        <fullName evidence="1">Uncharacterized protein</fullName>
    </submittedName>
</protein>
<evidence type="ECO:0000313" key="2">
    <source>
        <dbReference type="Proteomes" id="UP000612329"/>
    </source>
</evidence>
<dbReference type="AlphaFoldDB" id="A0A8J3FIL0"/>
<name>A0A8J3FIL0_9FLAO</name>
<evidence type="ECO:0000313" key="1">
    <source>
        <dbReference type="EMBL" id="GGK25710.1"/>
    </source>
</evidence>